<dbReference type="PANTHER" id="PTHR37294">
    <property type="entry name" value="3'-5' EXORIBONUCLEASE YHAM"/>
    <property type="match status" value="1"/>
</dbReference>
<dbReference type="InterPro" id="IPR006675">
    <property type="entry name" value="HDIG_dom"/>
</dbReference>
<dbReference type="AlphaFoldDB" id="A0A3A4P492"/>
<evidence type="ECO:0000313" key="4">
    <source>
        <dbReference type="Proteomes" id="UP000265882"/>
    </source>
</evidence>
<dbReference type="Gene3D" id="2.40.50.140">
    <property type="entry name" value="Nucleic acid-binding proteins"/>
    <property type="match status" value="1"/>
</dbReference>
<dbReference type="InterPro" id="IPR012340">
    <property type="entry name" value="NA-bd_OB-fold"/>
</dbReference>
<evidence type="ECO:0000313" key="3">
    <source>
        <dbReference type="EMBL" id="RJP24170.1"/>
    </source>
</evidence>
<organism evidence="3 4">
    <name type="scientific">Abyssobacteria bacterium (strain SURF_5)</name>
    <dbReference type="NCBI Taxonomy" id="2093360"/>
    <lineage>
        <taxon>Bacteria</taxon>
        <taxon>Pseudomonadati</taxon>
        <taxon>Candidatus Hydrogenedentota</taxon>
        <taxon>Candidatus Abyssobacteria</taxon>
    </lineage>
</organism>
<protein>
    <submittedName>
        <fullName evidence="3">HD domain-containing protein</fullName>
    </submittedName>
</protein>
<dbReference type="CDD" id="cd04492">
    <property type="entry name" value="YhaM_OBF_like"/>
    <property type="match status" value="1"/>
</dbReference>
<dbReference type="Pfam" id="PF01966">
    <property type="entry name" value="HD"/>
    <property type="match status" value="1"/>
</dbReference>
<dbReference type="InterPro" id="IPR006674">
    <property type="entry name" value="HD_domain"/>
</dbReference>
<sequence>MDKLFISALTEGERIVSHFLVQSKQLLTTKSGKPYISMILQDKTGSVSAKLWDSALEFYDTFKVNDVIKVDANAELYNKELQLVIKRLRLADPKEFDLADYLPHTDNNIDETFLELRAYAEQVANPHLKALLERFFDDQRFVKKFLKAPAARSIHHVFVGGLLEHTLSTVRLCEYLTTHYPALDADLLITMAILHDIGKIEELEALPSINYTEQGNLLGHIVIGIQMIDEKIAQISGFPPKLKMLVEHMVLSHHGQSEWGSPRPPMILEAEILHRADDLDVKVEIFTRALSDNRDPDSPWTAYQKALERILYKKPTYETDLSPEQSPG</sequence>
<dbReference type="InterPro" id="IPR004365">
    <property type="entry name" value="NA-bd_OB_tRNA"/>
</dbReference>
<dbReference type="PANTHER" id="PTHR37294:SF1">
    <property type="entry name" value="3'-5' EXORIBONUCLEASE YHAM"/>
    <property type="match status" value="1"/>
</dbReference>
<keyword evidence="1" id="KW-0378">Hydrolase</keyword>
<reference evidence="3 4" key="1">
    <citation type="journal article" date="2017" name="ISME J.">
        <title>Energy and carbon metabolisms in a deep terrestrial subsurface fluid microbial community.</title>
        <authorList>
            <person name="Momper L."/>
            <person name="Jungbluth S.P."/>
            <person name="Lee M.D."/>
            <person name="Amend J.P."/>
        </authorList>
    </citation>
    <scope>NUCLEOTIDE SEQUENCE [LARGE SCALE GENOMIC DNA]</scope>
    <source>
        <strain evidence="3">SURF_5</strain>
    </source>
</reference>
<dbReference type="GO" id="GO:0016787">
    <property type="term" value="F:hydrolase activity"/>
    <property type="evidence" value="ECO:0007669"/>
    <property type="project" value="UniProtKB-KW"/>
</dbReference>
<evidence type="ECO:0000256" key="1">
    <source>
        <dbReference type="ARBA" id="ARBA00022801"/>
    </source>
</evidence>
<name>A0A3A4P492_ABYX5</name>
<dbReference type="InterPro" id="IPR050798">
    <property type="entry name" value="YhaM_exoribonuc/phosphodiest"/>
</dbReference>
<accession>A0A3A4P492</accession>
<dbReference type="EMBL" id="QZKU01000039">
    <property type="protein sequence ID" value="RJP24170.1"/>
    <property type="molecule type" value="Genomic_DNA"/>
</dbReference>
<dbReference type="GO" id="GO:0031125">
    <property type="term" value="P:rRNA 3'-end processing"/>
    <property type="evidence" value="ECO:0007669"/>
    <property type="project" value="TreeGrafter"/>
</dbReference>
<dbReference type="SMART" id="SM00471">
    <property type="entry name" value="HDc"/>
    <property type="match status" value="1"/>
</dbReference>
<dbReference type="CDD" id="cd00077">
    <property type="entry name" value="HDc"/>
    <property type="match status" value="1"/>
</dbReference>
<dbReference type="Proteomes" id="UP000265882">
    <property type="component" value="Unassembled WGS sequence"/>
</dbReference>
<dbReference type="Pfam" id="PF01336">
    <property type="entry name" value="tRNA_anti-codon"/>
    <property type="match status" value="1"/>
</dbReference>
<dbReference type="SUPFAM" id="SSF109604">
    <property type="entry name" value="HD-domain/PDEase-like"/>
    <property type="match status" value="1"/>
</dbReference>
<evidence type="ECO:0000259" key="2">
    <source>
        <dbReference type="SMART" id="SM00471"/>
    </source>
</evidence>
<proteinExistence type="predicted"/>
<gene>
    <name evidence="3" type="ORF">C4520_04580</name>
</gene>
<dbReference type="InterPro" id="IPR003607">
    <property type="entry name" value="HD/PDEase_dom"/>
</dbReference>
<feature type="domain" description="HD/PDEase" evidence="2">
    <location>
        <begin position="158"/>
        <end position="291"/>
    </location>
</feature>
<dbReference type="Gene3D" id="1.10.3210.10">
    <property type="entry name" value="Hypothetical protein af1432"/>
    <property type="match status" value="1"/>
</dbReference>
<comment type="caution">
    <text evidence="3">The sequence shown here is derived from an EMBL/GenBank/DDBJ whole genome shotgun (WGS) entry which is preliminary data.</text>
</comment>
<dbReference type="NCBIfam" id="TIGR00277">
    <property type="entry name" value="HDIG"/>
    <property type="match status" value="1"/>
</dbReference>
<dbReference type="GO" id="GO:0003676">
    <property type="term" value="F:nucleic acid binding"/>
    <property type="evidence" value="ECO:0007669"/>
    <property type="project" value="InterPro"/>
</dbReference>